<dbReference type="InterPro" id="IPR045864">
    <property type="entry name" value="aa-tRNA-synth_II/BPL/LPL"/>
</dbReference>
<dbReference type="GeneID" id="14913546"/>
<dbReference type="VEuPathDB" id="AmoebaDB:ACA1_095280"/>
<dbReference type="Gene3D" id="3.30.930.10">
    <property type="entry name" value="Bira Bifunctional Protein, Domain 2"/>
    <property type="match status" value="2"/>
</dbReference>
<feature type="compositionally biased region" description="Low complexity" evidence="1">
    <location>
        <begin position="216"/>
        <end position="226"/>
    </location>
</feature>
<sequence>MPPLLWEGGGAESFNVDAFVKSLTTRALGRRVEYRTRVASTMDVGAQLLSEGAPHGTLVLAEEQAAPQARKQGRTWSSTPRGNLYASAVAVVRACEDAGVQEARVKWPNDVWIGHRKVSGMIMRTEKELDVDSWKAQIGIGINVNEDMSAHPDLRDVAVSVGQALGGLWGFEHAGYPAVVQAIADDFRLVVTRGGGGGDTISLSAEEVSVRPVHPSSSSSSSSSSE</sequence>
<dbReference type="KEGG" id="acan:ACA1_095280"/>
<gene>
    <name evidence="3" type="ORF">ACA1_095280</name>
</gene>
<proteinExistence type="predicted"/>
<dbReference type="GO" id="GO:0005737">
    <property type="term" value="C:cytoplasm"/>
    <property type="evidence" value="ECO:0007669"/>
    <property type="project" value="TreeGrafter"/>
</dbReference>
<dbReference type="GO" id="GO:0004077">
    <property type="term" value="F:biotin--[biotin carboxyl-carrier protein] ligase activity"/>
    <property type="evidence" value="ECO:0007669"/>
    <property type="project" value="TreeGrafter"/>
</dbReference>
<protein>
    <submittedName>
        <fullName evidence="3">Biotin/lipoate A/B protein ligase family protein</fullName>
    </submittedName>
</protein>
<dbReference type="STRING" id="1257118.L8GJH6"/>
<dbReference type="SUPFAM" id="SSF55681">
    <property type="entry name" value="Class II aaRS and biotin synthetases"/>
    <property type="match status" value="1"/>
</dbReference>
<dbReference type="AlphaFoldDB" id="L8GJH6"/>
<dbReference type="EMBL" id="KB008103">
    <property type="protein sequence ID" value="ELR12898.1"/>
    <property type="molecule type" value="Genomic_DNA"/>
</dbReference>
<evidence type="ECO:0000313" key="3">
    <source>
        <dbReference type="EMBL" id="ELR12898.1"/>
    </source>
</evidence>
<name>L8GJH6_ACACF</name>
<evidence type="ECO:0000256" key="1">
    <source>
        <dbReference type="SAM" id="MobiDB-lite"/>
    </source>
</evidence>
<feature type="region of interest" description="Disordered" evidence="1">
    <location>
        <begin position="202"/>
        <end position="226"/>
    </location>
</feature>
<accession>L8GJH6</accession>
<keyword evidence="4" id="KW-1185">Reference proteome</keyword>
<dbReference type="RefSeq" id="XP_004334911.1">
    <property type="nucleotide sequence ID" value="XM_004334863.1"/>
</dbReference>
<dbReference type="InterPro" id="IPR004143">
    <property type="entry name" value="BPL_LPL_catalytic"/>
</dbReference>
<organism evidence="3 4">
    <name type="scientific">Acanthamoeba castellanii (strain ATCC 30010 / Neff)</name>
    <dbReference type="NCBI Taxonomy" id="1257118"/>
    <lineage>
        <taxon>Eukaryota</taxon>
        <taxon>Amoebozoa</taxon>
        <taxon>Discosea</taxon>
        <taxon>Longamoebia</taxon>
        <taxon>Centramoebida</taxon>
        <taxon>Acanthamoebidae</taxon>
        <taxon>Acanthamoeba</taxon>
    </lineage>
</organism>
<dbReference type="OrthoDB" id="16525at2759"/>
<dbReference type="Proteomes" id="UP000011083">
    <property type="component" value="Unassembled WGS sequence"/>
</dbReference>
<dbReference type="PROSITE" id="PS51733">
    <property type="entry name" value="BPL_LPL_CATALYTIC"/>
    <property type="match status" value="1"/>
</dbReference>
<keyword evidence="3" id="KW-0436">Ligase</keyword>
<dbReference type="PANTHER" id="PTHR12835">
    <property type="entry name" value="BIOTIN PROTEIN LIGASE"/>
    <property type="match status" value="1"/>
</dbReference>
<evidence type="ECO:0000313" key="4">
    <source>
        <dbReference type="Proteomes" id="UP000011083"/>
    </source>
</evidence>
<feature type="domain" description="BPL/LPL catalytic" evidence="2">
    <location>
        <begin position="1"/>
        <end position="191"/>
    </location>
</feature>
<dbReference type="Pfam" id="PF03099">
    <property type="entry name" value="BPL_LplA_LipB"/>
    <property type="match status" value="1"/>
</dbReference>
<evidence type="ECO:0000259" key="2">
    <source>
        <dbReference type="PROSITE" id="PS51733"/>
    </source>
</evidence>
<reference evidence="3 4" key="1">
    <citation type="journal article" date="2013" name="Genome Biol.">
        <title>Genome of Acanthamoeba castellanii highlights extensive lateral gene transfer and early evolution of tyrosine kinase signaling.</title>
        <authorList>
            <person name="Clarke M."/>
            <person name="Lohan A.J."/>
            <person name="Liu B."/>
            <person name="Lagkouvardos I."/>
            <person name="Roy S."/>
            <person name="Zafar N."/>
            <person name="Bertelli C."/>
            <person name="Schilde C."/>
            <person name="Kianianmomeni A."/>
            <person name="Burglin T.R."/>
            <person name="Frech C."/>
            <person name="Turcotte B."/>
            <person name="Kopec K.O."/>
            <person name="Synnott J.M."/>
            <person name="Choo C."/>
            <person name="Paponov I."/>
            <person name="Finkler A."/>
            <person name="Soon Heng Tan C."/>
            <person name="Hutchins A.P."/>
            <person name="Weinmeier T."/>
            <person name="Rattei T."/>
            <person name="Chu J.S."/>
            <person name="Gimenez G."/>
            <person name="Irimia M."/>
            <person name="Rigden D.J."/>
            <person name="Fitzpatrick D.A."/>
            <person name="Lorenzo-Morales J."/>
            <person name="Bateman A."/>
            <person name="Chiu C.H."/>
            <person name="Tang P."/>
            <person name="Hegemann P."/>
            <person name="Fromm H."/>
            <person name="Raoult D."/>
            <person name="Greub G."/>
            <person name="Miranda-Saavedra D."/>
            <person name="Chen N."/>
            <person name="Nash P."/>
            <person name="Ginger M.L."/>
            <person name="Horn M."/>
            <person name="Schaap P."/>
            <person name="Caler L."/>
            <person name="Loftus B."/>
        </authorList>
    </citation>
    <scope>NUCLEOTIDE SEQUENCE [LARGE SCALE GENOMIC DNA]</scope>
    <source>
        <strain evidence="3 4">Neff</strain>
    </source>
</reference>
<dbReference type="PANTHER" id="PTHR12835:SF5">
    <property type="entry name" value="BIOTIN--PROTEIN LIGASE"/>
    <property type="match status" value="1"/>
</dbReference>